<feature type="chain" id="PRO_5013386786" description="Lipoprotein" evidence="1">
    <location>
        <begin position="19"/>
        <end position="179"/>
    </location>
</feature>
<proteinExistence type="predicted"/>
<dbReference type="STRING" id="261392.SAMN02745149_01812"/>
<dbReference type="EMBL" id="FUWG01000014">
    <property type="protein sequence ID" value="SJZ61406.1"/>
    <property type="molecule type" value="Genomic_DNA"/>
</dbReference>
<accession>A0A1T4M3F6</accession>
<dbReference type="PROSITE" id="PS51257">
    <property type="entry name" value="PROKAR_LIPOPROTEIN"/>
    <property type="match status" value="1"/>
</dbReference>
<organism evidence="2 3">
    <name type="scientific">Treponema porcinum</name>
    <dbReference type="NCBI Taxonomy" id="261392"/>
    <lineage>
        <taxon>Bacteria</taxon>
        <taxon>Pseudomonadati</taxon>
        <taxon>Spirochaetota</taxon>
        <taxon>Spirochaetia</taxon>
        <taxon>Spirochaetales</taxon>
        <taxon>Treponemataceae</taxon>
        <taxon>Treponema</taxon>
    </lineage>
</organism>
<evidence type="ECO:0008006" key="4">
    <source>
        <dbReference type="Google" id="ProtNLM"/>
    </source>
</evidence>
<evidence type="ECO:0000313" key="3">
    <source>
        <dbReference type="Proteomes" id="UP000190423"/>
    </source>
</evidence>
<protein>
    <recommendedName>
        <fullName evidence="4">Lipoprotein</fullName>
    </recommendedName>
</protein>
<sequence>MKKLIFTLLCFITISAFSCKSTEVKNATDEIKTEEALAEDEEFSRSTQDVLITKETFYADKAAILQIISELSDVMARHDFNAWLTYIEPESIEYWSSPRNLLQASKRLPYKNKRLNTLNDYFDLVFVPSRKGRQIDEIRYISVDSVKAVQMQEEQDIVYYNFIKMNGKWMVKIPPLQQQ</sequence>
<name>A0A1T4M3F6_TREPO</name>
<feature type="signal peptide" evidence="1">
    <location>
        <begin position="1"/>
        <end position="18"/>
    </location>
</feature>
<dbReference type="GeneID" id="78317093"/>
<evidence type="ECO:0000256" key="1">
    <source>
        <dbReference type="SAM" id="SignalP"/>
    </source>
</evidence>
<reference evidence="2 3" key="1">
    <citation type="submission" date="2017-02" db="EMBL/GenBank/DDBJ databases">
        <authorList>
            <person name="Peterson S.W."/>
        </authorList>
    </citation>
    <scope>NUCLEOTIDE SEQUENCE [LARGE SCALE GENOMIC DNA]</scope>
    <source>
        <strain evidence="2 3">ATCC BAA-908</strain>
    </source>
</reference>
<dbReference type="RefSeq" id="WP_078933715.1">
    <property type="nucleotide sequence ID" value="NZ_FUWG01000014.1"/>
</dbReference>
<keyword evidence="3" id="KW-1185">Reference proteome</keyword>
<keyword evidence="1" id="KW-0732">Signal</keyword>
<gene>
    <name evidence="2" type="ORF">SAMN02745149_01812</name>
</gene>
<dbReference type="AlphaFoldDB" id="A0A1T4M3F6"/>
<dbReference type="Proteomes" id="UP000190423">
    <property type="component" value="Unassembled WGS sequence"/>
</dbReference>
<evidence type="ECO:0000313" key="2">
    <source>
        <dbReference type="EMBL" id="SJZ61406.1"/>
    </source>
</evidence>
<dbReference type="OrthoDB" id="359246at2"/>